<evidence type="ECO:0008006" key="3">
    <source>
        <dbReference type="Google" id="ProtNLM"/>
    </source>
</evidence>
<accession>A0ABU1AQA7</accession>
<keyword evidence="2" id="KW-1185">Reference proteome</keyword>
<comment type="caution">
    <text evidence="1">The sequence shown here is derived from an EMBL/GenBank/DDBJ whole genome shotgun (WGS) entry which is preliminary data.</text>
</comment>
<reference evidence="1 2" key="1">
    <citation type="submission" date="2023-04" db="EMBL/GenBank/DDBJ databases">
        <title>A novel bacteria isolated from coastal sediment.</title>
        <authorList>
            <person name="Liu X.-J."/>
            <person name="Du Z.-J."/>
        </authorList>
    </citation>
    <scope>NUCLEOTIDE SEQUENCE [LARGE SCALE GENOMIC DNA]</scope>
    <source>
        <strain evidence="1 2">SDUM461003</strain>
    </source>
</reference>
<evidence type="ECO:0000313" key="1">
    <source>
        <dbReference type="EMBL" id="MDQ8206223.1"/>
    </source>
</evidence>
<proteinExistence type="predicted"/>
<protein>
    <recommendedName>
        <fullName evidence="3">Phage tail protein</fullName>
    </recommendedName>
</protein>
<gene>
    <name evidence="1" type="ORF">QEH52_01785</name>
</gene>
<dbReference type="RefSeq" id="WP_308948236.1">
    <property type="nucleotide sequence ID" value="NZ_JARXHW010000002.1"/>
</dbReference>
<dbReference type="EMBL" id="JARXHW010000002">
    <property type="protein sequence ID" value="MDQ8206223.1"/>
    <property type="molecule type" value="Genomic_DNA"/>
</dbReference>
<name>A0ABU1AQA7_9BACT</name>
<sequence length="122" mass="13570">MAEKQYGTAHIFGIDANVTNLTITAVDLEKNFNLDQKTTDQLGVTIENRMDDRMITGTITAFVKSGYTFPAQGDLITLADMKDSDHDKQYCIKRVGGAEKAGDKYVLTLTLEWHEGITYSSE</sequence>
<evidence type="ECO:0000313" key="2">
    <source>
        <dbReference type="Proteomes" id="UP001225316"/>
    </source>
</evidence>
<organism evidence="1 2">
    <name type="scientific">Thalassobacterium maritimum</name>
    <dbReference type="NCBI Taxonomy" id="3041265"/>
    <lineage>
        <taxon>Bacteria</taxon>
        <taxon>Pseudomonadati</taxon>
        <taxon>Verrucomicrobiota</taxon>
        <taxon>Opitutia</taxon>
        <taxon>Puniceicoccales</taxon>
        <taxon>Coraliomargaritaceae</taxon>
        <taxon>Thalassobacterium</taxon>
    </lineage>
</organism>
<dbReference type="Proteomes" id="UP001225316">
    <property type="component" value="Unassembled WGS sequence"/>
</dbReference>